<keyword evidence="1" id="KW-0732">Signal</keyword>
<accession>A0A5B9PEB1</accession>
<dbReference type="PANTHER" id="PTHR35757:SF1">
    <property type="entry name" value="THERMOSOME SUBUNIT GAMMA"/>
    <property type="match status" value="1"/>
</dbReference>
<protein>
    <recommendedName>
        <fullName evidence="4">TraB family protein</fullName>
    </recommendedName>
</protein>
<dbReference type="EMBL" id="CP042912">
    <property type="protein sequence ID" value="QEG23535.1"/>
    <property type="molecule type" value="Genomic_DNA"/>
</dbReference>
<feature type="chain" id="PRO_5022802298" description="TraB family protein" evidence="1">
    <location>
        <begin position="27"/>
        <end position="320"/>
    </location>
</feature>
<evidence type="ECO:0000313" key="3">
    <source>
        <dbReference type="Proteomes" id="UP000322214"/>
    </source>
</evidence>
<dbReference type="AlphaFoldDB" id="A0A5B9PEB1"/>
<sequence length="320" mass="35756" precursor="true">MFKNSFSYIGFMASLMAAFFVSGLIANGQQETTKQKKETSKKTVQEENSPNARFLRIRRDHKGRPVAMETSVVRYQTKNEDGETVIVDLIGAVHVGEKSYYETLNNQFEQYESLLYELVAPEGTVIPKGGRVDDESISLNPVGGIQKGLKNLLDLEFQLEKIDYTKGNFVHADMTPTEFGESMKSNEESIGGYALKAMGQSMAMQASGKDTGTAGMIMALFSSDKSLRMRRVMAQQMIDMEAGLAMFEGKDGSTIINHRNAKCMEVLKEELASGKKKIAIFYGAGHLADMEKRLISDFQMNVGGQKWIPAWTLTKRKYER</sequence>
<dbReference type="PANTHER" id="PTHR35757">
    <property type="entry name" value="THERMOSOME SUBUNIT GAMMA"/>
    <property type="match status" value="1"/>
</dbReference>
<dbReference type="Proteomes" id="UP000322214">
    <property type="component" value="Chromosome"/>
</dbReference>
<name>A0A5B9PEB1_9BACT</name>
<feature type="signal peptide" evidence="1">
    <location>
        <begin position="1"/>
        <end position="26"/>
    </location>
</feature>
<evidence type="ECO:0000313" key="2">
    <source>
        <dbReference type="EMBL" id="QEG23535.1"/>
    </source>
</evidence>
<gene>
    <name evidence="2" type="ORF">MFFC18_34360</name>
</gene>
<organism evidence="2 3">
    <name type="scientific">Mariniblastus fucicola</name>
    <dbReference type="NCBI Taxonomy" id="980251"/>
    <lineage>
        <taxon>Bacteria</taxon>
        <taxon>Pseudomonadati</taxon>
        <taxon>Planctomycetota</taxon>
        <taxon>Planctomycetia</taxon>
        <taxon>Pirellulales</taxon>
        <taxon>Pirellulaceae</taxon>
        <taxon>Mariniblastus</taxon>
    </lineage>
</organism>
<dbReference type="RefSeq" id="WP_148618923.1">
    <property type="nucleotide sequence ID" value="NZ_CP042912.1"/>
</dbReference>
<keyword evidence="3" id="KW-1185">Reference proteome</keyword>
<reference evidence="2 3" key="1">
    <citation type="submission" date="2019-08" db="EMBL/GenBank/DDBJ databases">
        <title>Deep-cultivation of Planctomycetes and their phenomic and genomic characterization uncovers novel biology.</title>
        <authorList>
            <person name="Wiegand S."/>
            <person name="Jogler M."/>
            <person name="Boedeker C."/>
            <person name="Pinto D."/>
            <person name="Vollmers J."/>
            <person name="Rivas-Marin E."/>
            <person name="Kohn T."/>
            <person name="Peeters S.H."/>
            <person name="Heuer A."/>
            <person name="Rast P."/>
            <person name="Oberbeckmann S."/>
            <person name="Bunk B."/>
            <person name="Jeske O."/>
            <person name="Meyerdierks A."/>
            <person name="Storesund J.E."/>
            <person name="Kallscheuer N."/>
            <person name="Luecker S."/>
            <person name="Lage O.M."/>
            <person name="Pohl T."/>
            <person name="Merkel B.J."/>
            <person name="Hornburger P."/>
            <person name="Mueller R.-W."/>
            <person name="Bruemmer F."/>
            <person name="Labrenz M."/>
            <person name="Spormann A.M."/>
            <person name="Op den Camp H."/>
            <person name="Overmann J."/>
            <person name="Amann R."/>
            <person name="Jetten M.S.M."/>
            <person name="Mascher T."/>
            <person name="Medema M.H."/>
            <person name="Devos D.P."/>
            <person name="Kaster A.-K."/>
            <person name="Ovreas L."/>
            <person name="Rohde M."/>
            <person name="Galperin M.Y."/>
            <person name="Jogler C."/>
        </authorList>
    </citation>
    <scope>NUCLEOTIDE SEQUENCE [LARGE SCALE GENOMIC DNA]</scope>
    <source>
        <strain evidence="2 3">FC18</strain>
    </source>
</reference>
<dbReference type="KEGG" id="mff:MFFC18_34360"/>
<evidence type="ECO:0008006" key="4">
    <source>
        <dbReference type="Google" id="ProtNLM"/>
    </source>
</evidence>
<dbReference type="OrthoDB" id="249177at2"/>
<proteinExistence type="predicted"/>
<dbReference type="STRING" id="980251.GCA_001642875_04516"/>
<evidence type="ECO:0000256" key="1">
    <source>
        <dbReference type="SAM" id="SignalP"/>
    </source>
</evidence>